<evidence type="ECO:0008006" key="6">
    <source>
        <dbReference type="Google" id="ProtNLM"/>
    </source>
</evidence>
<dbReference type="HOGENOM" id="CLU_000288_57_33_1"/>
<dbReference type="PRINTS" id="PR00320">
    <property type="entry name" value="GPROTEINBRPT"/>
</dbReference>
<dbReference type="SMART" id="SM00320">
    <property type="entry name" value="WD40"/>
    <property type="match status" value="6"/>
</dbReference>
<dbReference type="AlphaFoldDB" id="A0A0C9SX57"/>
<dbReference type="PANTHER" id="PTHR19879:SF9">
    <property type="entry name" value="TRANSCRIPTION INITIATION FACTOR TFIID SUBUNIT 5"/>
    <property type="match status" value="1"/>
</dbReference>
<feature type="repeat" description="WD" evidence="3">
    <location>
        <begin position="4"/>
        <end position="45"/>
    </location>
</feature>
<dbReference type="OrthoDB" id="538223at2759"/>
<dbReference type="Pfam" id="PF00400">
    <property type="entry name" value="WD40"/>
    <property type="match status" value="6"/>
</dbReference>
<keyword evidence="1 3" id="KW-0853">WD repeat</keyword>
<dbReference type="SUPFAM" id="SSF50978">
    <property type="entry name" value="WD40 repeat-like"/>
    <property type="match status" value="1"/>
</dbReference>
<evidence type="ECO:0000256" key="2">
    <source>
        <dbReference type="ARBA" id="ARBA00022737"/>
    </source>
</evidence>
<dbReference type="InterPro" id="IPR019775">
    <property type="entry name" value="WD40_repeat_CS"/>
</dbReference>
<reference evidence="4 5" key="1">
    <citation type="submission" date="2014-06" db="EMBL/GenBank/DDBJ databases">
        <authorList>
            <consortium name="DOE Joint Genome Institute"/>
            <person name="Kuo A."/>
            <person name="Kohler A."/>
            <person name="Nagy L.G."/>
            <person name="Floudas D."/>
            <person name="Copeland A."/>
            <person name="Barry K.W."/>
            <person name="Cichocki N."/>
            <person name="Veneault-Fourrey C."/>
            <person name="LaButti K."/>
            <person name="Lindquist E.A."/>
            <person name="Lipzen A."/>
            <person name="Lundell T."/>
            <person name="Morin E."/>
            <person name="Murat C."/>
            <person name="Sun H."/>
            <person name="Tunlid A."/>
            <person name="Henrissat B."/>
            <person name="Grigoriev I.V."/>
            <person name="Hibbett D.S."/>
            <person name="Martin F."/>
            <person name="Nordberg H.P."/>
            <person name="Cantor M.N."/>
            <person name="Hua S.X."/>
        </authorList>
    </citation>
    <scope>NUCLEOTIDE SEQUENCE [LARGE SCALE GENOMIC DNA]</scope>
    <source>
        <strain evidence="4 5">ATCC 200175</strain>
    </source>
</reference>
<protein>
    <recommendedName>
        <fullName evidence="6">WD40 repeat domain-containing protein</fullName>
    </recommendedName>
</protein>
<reference evidence="5" key="2">
    <citation type="submission" date="2015-01" db="EMBL/GenBank/DDBJ databases">
        <title>Evolutionary Origins and Diversification of the Mycorrhizal Mutualists.</title>
        <authorList>
            <consortium name="DOE Joint Genome Institute"/>
            <consortium name="Mycorrhizal Genomics Consortium"/>
            <person name="Kohler A."/>
            <person name="Kuo A."/>
            <person name="Nagy L.G."/>
            <person name="Floudas D."/>
            <person name="Copeland A."/>
            <person name="Barry K.W."/>
            <person name="Cichocki N."/>
            <person name="Veneault-Fourrey C."/>
            <person name="LaButti K."/>
            <person name="Lindquist E.A."/>
            <person name="Lipzen A."/>
            <person name="Lundell T."/>
            <person name="Morin E."/>
            <person name="Murat C."/>
            <person name="Riley R."/>
            <person name="Ohm R."/>
            <person name="Sun H."/>
            <person name="Tunlid A."/>
            <person name="Henrissat B."/>
            <person name="Grigoriev I.V."/>
            <person name="Hibbett D.S."/>
            <person name="Martin F."/>
        </authorList>
    </citation>
    <scope>NUCLEOTIDE SEQUENCE [LARGE SCALE GENOMIC DNA]</scope>
    <source>
        <strain evidence="5">ATCC 200175</strain>
    </source>
</reference>
<dbReference type="InterPro" id="IPR020472">
    <property type="entry name" value="WD40_PAC1"/>
</dbReference>
<proteinExistence type="predicted"/>
<dbReference type="PROSITE" id="PS00678">
    <property type="entry name" value="WD_REPEATS_1"/>
    <property type="match status" value="1"/>
</dbReference>
<dbReference type="PANTHER" id="PTHR19879">
    <property type="entry name" value="TRANSCRIPTION INITIATION FACTOR TFIID"/>
    <property type="match status" value="1"/>
</dbReference>
<dbReference type="InterPro" id="IPR036322">
    <property type="entry name" value="WD40_repeat_dom_sf"/>
</dbReference>
<dbReference type="PROSITE" id="PS50082">
    <property type="entry name" value="WD_REPEATS_2"/>
    <property type="match status" value="4"/>
</dbReference>
<evidence type="ECO:0000313" key="4">
    <source>
        <dbReference type="EMBL" id="KIJ07545.1"/>
    </source>
</evidence>
<feature type="repeat" description="WD" evidence="3">
    <location>
        <begin position="150"/>
        <end position="179"/>
    </location>
</feature>
<dbReference type="InterPro" id="IPR001680">
    <property type="entry name" value="WD40_rpt"/>
</dbReference>
<accession>A0A0C9SX57</accession>
<evidence type="ECO:0000256" key="1">
    <source>
        <dbReference type="ARBA" id="ARBA00022574"/>
    </source>
</evidence>
<dbReference type="Gene3D" id="2.130.10.10">
    <property type="entry name" value="YVTN repeat-like/Quinoprotein amine dehydrogenase"/>
    <property type="match status" value="3"/>
</dbReference>
<name>A0A0C9SX57_PAXIN</name>
<keyword evidence="5" id="KW-1185">Reference proteome</keyword>
<dbReference type="InterPro" id="IPR015943">
    <property type="entry name" value="WD40/YVTN_repeat-like_dom_sf"/>
</dbReference>
<feature type="non-terminal residue" evidence="4">
    <location>
        <position position="261"/>
    </location>
</feature>
<feature type="non-terminal residue" evidence="4">
    <location>
        <position position="1"/>
    </location>
</feature>
<dbReference type="PROSITE" id="PS50294">
    <property type="entry name" value="WD_REPEATS_REGION"/>
    <property type="match status" value="3"/>
</dbReference>
<dbReference type="EMBL" id="KN819858">
    <property type="protein sequence ID" value="KIJ07545.1"/>
    <property type="molecule type" value="Genomic_DNA"/>
</dbReference>
<evidence type="ECO:0000256" key="3">
    <source>
        <dbReference type="PROSITE-ProRule" id="PRU00221"/>
    </source>
</evidence>
<organism evidence="4 5">
    <name type="scientific">Paxillus involutus ATCC 200175</name>
    <dbReference type="NCBI Taxonomy" id="664439"/>
    <lineage>
        <taxon>Eukaryota</taxon>
        <taxon>Fungi</taxon>
        <taxon>Dikarya</taxon>
        <taxon>Basidiomycota</taxon>
        <taxon>Agaricomycotina</taxon>
        <taxon>Agaricomycetes</taxon>
        <taxon>Agaricomycetidae</taxon>
        <taxon>Boletales</taxon>
        <taxon>Paxilineae</taxon>
        <taxon>Paxillaceae</taxon>
        <taxon>Paxillus</taxon>
    </lineage>
</organism>
<feature type="repeat" description="WD" evidence="3">
    <location>
        <begin position="229"/>
        <end position="261"/>
    </location>
</feature>
<sequence>LRVLKGHTNSIRGFGFFPDGRCLATGSWDRSVIIWDVNSGEVEKKLTGHTGRIRSVVMAPDGSVFASGSDDGTLRIWDGTSGNQIGEPIAMYPGNNRKASWLAVSFSPDSRRVAATRRGRVWIWDVQTKALVTGPLQTSGAVSESYTTCFSPDGSRIAADAGGRTIRVWDLISEKVIFDLKGHSSSHITWTAFTPDGRELLSASFDRIICRWELMGFWNLKTGNQKSRFLQHQAAVVCIALSPDGTLLATGDHEGTVYIWD</sequence>
<feature type="repeat" description="WD" evidence="3">
    <location>
        <begin position="46"/>
        <end position="87"/>
    </location>
</feature>
<evidence type="ECO:0000313" key="5">
    <source>
        <dbReference type="Proteomes" id="UP000053647"/>
    </source>
</evidence>
<dbReference type="CDD" id="cd00200">
    <property type="entry name" value="WD40"/>
    <property type="match status" value="1"/>
</dbReference>
<gene>
    <name evidence="4" type="ORF">PAXINDRAFT_49091</name>
</gene>
<keyword evidence="2" id="KW-0677">Repeat</keyword>
<dbReference type="Proteomes" id="UP000053647">
    <property type="component" value="Unassembled WGS sequence"/>
</dbReference>